<feature type="compositionally biased region" description="Basic residues" evidence="1">
    <location>
        <begin position="168"/>
        <end position="184"/>
    </location>
</feature>
<evidence type="ECO:0000256" key="1">
    <source>
        <dbReference type="SAM" id="MobiDB-lite"/>
    </source>
</evidence>
<evidence type="ECO:0000313" key="3">
    <source>
        <dbReference type="Proteomes" id="UP000007151"/>
    </source>
</evidence>
<sequence>METKRDSFFKKGKKQKPDKNKGDKNKKQERQKVFDENRNGVQDVRDEKKPFDKKAYRLKKYSKKYKLEQWEEQRKKRLMHDYQKMLKNEQVSGTYKSKTFDEDEPDGDSEVGKFVRHPDLMKNDQKTKKDPFAKAKEQFNKVKQDKIDKKQALEQAKQERVQKMQEYKKKKQERFKKLSKKNKKGQPVMTGRLELLLEKIQSTK</sequence>
<feature type="region of interest" description="Disordered" evidence="1">
    <location>
        <begin position="1"/>
        <end position="51"/>
    </location>
</feature>
<dbReference type="STRING" id="278856.A0A212F5M4"/>
<protein>
    <submittedName>
        <fullName evidence="2">Thyroid transcription factor 1-associated protein 26</fullName>
    </submittedName>
</protein>
<dbReference type="AlphaFoldDB" id="A0A212F5M4"/>
<name>A0A212F5M4_DANPL</name>
<proteinExistence type="predicted"/>
<accession>A0A212F5M4</accession>
<dbReference type="EMBL" id="AGBW02010182">
    <property type="protein sequence ID" value="OWR49009.1"/>
    <property type="molecule type" value="Genomic_DNA"/>
</dbReference>
<dbReference type="eggNOG" id="ENOG502RTGA">
    <property type="taxonomic scope" value="Eukaryota"/>
</dbReference>
<feature type="compositionally biased region" description="Basic and acidic residues" evidence="1">
    <location>
        <begin position="110"/>
        <end position="167"/>
    </location>
</feature>
<comment type="caution">
    <text evidence="2">The sequence shown here is derived from an EMBL/GenBank/DDBJ whole genome shotgun (WGS) entry which is preliminary data.</text>
</comment>
<organism evidence="2 3">
    <name type="scientific">Danaus plexippus plexippus</name>
    <dbReference type="NCBI Taxonomy" id="278856"/>
    <lineage>
        <taxon>Eukaryota</taxon>
        <taxon>Metazoa</taxon>
        <taxon>Ecdysozoa</taxon>
        <taxon>Arthropoda</taxon>
        <taxon>Hexapoda</taxon>
        <taxon>Insecta</taxon>
        <taxon>Pterygota</taxon>
        <taxon>Neoptera</taxon>
        <taxon>Endopterygota</taxon>
        <taxon>Lepidoptera</taxon>
        <taxon>Glossata</taxon>
        <taxon>Ditrysia</taxon>
        <taxon>Papilionoidea</taxon>
        <taxon>Nymphalidae</taxon>
        <taxon>Danainae</taxon>
        <taxon>Danaini</taxon>
        <taxon>Danaina</taxon>
        <taxon>Danaus</taxon>
        <taxon>Danaus</taxon>
    </lineage>
</organism>
<dbReference type="OrthoDB" id="5377144at2759"/>
<dbReference type="KEGG" id="dpl:KGM_203554"/>
<dbReference type="InterPro" id="IPR013730">
    <property type="entry name" value="Fyv7/TAP26"/>
</dbReference>
<feature type="region of interest" description="Disordered" evidence="1">
    <location>
        <begin position="89"/>
        <end position="190"/>
    </location>
</feature>
<gene>
    <name evidence="2" type="ORF">KGM_203554</name>
</gene>
<keyword evidence="3" id="KW-1185">Reference proteome</keyword>
<dbReference type="Pfam" id="PF08524">
    <property type="entry name" value="rRNA_processing"/>
    <property type="match status" value="1"/>
</dbReference>
<reference evidence="2 3" key="1">
    <citation type="journal article" date="2011" name="Cell">
        <title>The monarch butterfly genome yields insights into long-distance migration.</title>
        <authorList>
            <person name="Zhan S."/>
            <person name="Merlin C."/>
            <person name="Boore J.L."/>
            <person name="Reppert S.M."/>
        </authorList>
    </citation>
    <scope>NUCLEOTIDE SEQUENCE [LARGE SCALE GENOMIC DNA]</scope>
    <source>
        <strain evidence="2">F-2</strain>
    </source>
</reference>
<evidence type="ECO:0000313" key="2">
    <source>
        <dbReference type="EMBL" id="OWR49009.1"/>
    </source>
</evidence>
<dbReference type="Proteomes" id="UP000007151">
    <property type="component" value="Unassembled WGS sequence"/>
</dbReference>